<dbReference type="NCBIfam" id="TIGR00628">
    <property type="entry name" value="ung"/>
    <property type="match status" value="1"/>
</dbReference>
<evidence type="ECO:0000256" key="1">
    <source>
        <dbReference type="ARBA" id="ARBA00001400"/>
    </source>
</evidence>
<evidence type="ECO:0000256" key="2">
    <source>
        <dbReference type="ARBA" id="ARBA00002631"/>
    </source>
</evidence>
<dbReference type="CDD" id="cd10027">
    <property type="entry name" value="UDG-F1-like"/>
    <property type="match status" value="1"/>
</dbReference>
<dbReference type="AlphaFoldDB" id="A0A254PS65"/>
<comment type="subcellular location">
    <subcellularLocation>
        <location evidence="9">Cytoplasm</location>
    </subcellularLocation>
</comment>
<evidence type="ECO:0000259" key="12">
    <source>
        <dbReference type="SMART" id="SM00986"/>
    </source>
</evidence>
<evidence type="ECO:0000256" key="5">
    <source>
        <dbReference type="ARBA" id="ARBA00018429"/>
    </source>
</evidence>
<comment type="function">
    <text evidence="2 9 11">Excises uracil residues from the DNA which can arise as a result of misincorporation of dUMP residues by DNA polymerase or due to deamination of cytosine.</text>
</comment>
<reference evidence="13 14" key="1">
    <citation type="submission" date="2017-05" db="EMBL/GenBank/DDBJ databases">
        <title>Polynucleobacter sp. MWH-K35W1 isolated from the permanently anoxic monimolimnion of a meromictic lake.</title>
        <authorList>
            <person name="Hahn M.W."/>
        </authorList>
    </citation>
    <scope>NUCLEOTIDE SEQUENCE [LARGE SCALE GENOMIC DNA]</scope>
    <source>
        <strain evidence="13 14">MWH-K35W1</strain>
    </source>
</reference>
<dbReference type="InterPro" id="IPR002043">
    <property type="entry name" value="UDG_fam1"/>
</dbReference>
<dbReference type="RefSeq" id="WP_088528094.1">
    <property type="nucleotide sequence ID" value="NZ_NGUO01000017.1"/>
</dbReference>
<comment type="catalytic activity">
    <reaction evidence="1 9 11">
        <text>Hydrolyzes single-stranded DNA or mismatched double-stranded DNA and polynucleotides, releasing free uracil.</text>
        <dbReference type="EC" id="3.2.2.27"/>
    </reaction>
</comment>
<sequence length="258" mass="28414">MHSFSAADIPEDWRALLGDYFESKEWQELQTKLRAELNQGADQVRPEPHNFFKALTLTPLAKVKVVILGQDPYHSPGLAQGLAFSIPSNIPTNSRAFPSSLRNISKALSLEGFGTLPNGDLHSWAEQGVLLLNTALSVKLGFAGSHAKLGWKSLIDRMIGALAQQKPDLVWMLWGGHAQSKLPLIEVGANQLILQSSHPSGLGVYKTDRPFLQPSGKASCGHFKKANDWLVRHRETSIIWVIPKEQNPDATPQATLFD</sequence>
<dbReference type="PANTHER" id="PTHR11264">
    <property type="entry name" value="URACIL-DNA GLYCOSYLASE"/>
    <property type="match status" value="1"/>
</dbReference>
<dbReference type="GO" id="GO:0005737">
    <property type="term" value="C:cytoplasm"/>
    <property type="evidence" value="ECO:0007669"/>
    <property type="project" value="UniProtKB-SubCell"/>
</dbReference>
<dbReference type="InterPro" id="IPR018085">
    <property type="entry name" value="Ura-DNA_Glyclase_AS"/>
</dbReference>
<dbReference type="InterPro" id="IPR005122">
    <property type="entry name" value="Uracil-DNA_glycosylase-like"/>
</dbReference>
<comment type="caution">
    <text evidence="13">The sequence shown here is derived from an EMBL/GenBank/DDBJ whole genome shotgun (WGS) entry which is preliminary data.</text>
</comment>
<evidence type="ECO:0000313" key="14">
    <source>
        <dbReference type="Proteomes" id="UP000198104"/>
    </source>
</evidence>
<evidence type="ECO:0000256" key="8">
    <source>
        <dbReference type="ARBA" id="ARBA00023204"/>
    </source>
</evidence>
<dbReference type="Pfam" id="PF03167">
    <property type="entry name" value="UDG"/>
    <property type="match status" value="1"/>
</dbReference>
<keyword evidence="6 9" id="KW-0227">DNA damage</keyword>
<evidence type="ECO:0000256" key="7">
    <source>
        <dbReference type="ARBA" id="ARBA00022801"/>
    </source>
</evidence>
<keyword evidence="8 9" id="KW-0234">DNA repair</keyword>
<evidence type="ECO:0000256" key="6">
    <source>
        <dbReference type="ARBA" id="ARBA00022763"/>
    </source>
</evidence>
<dbReference type="InterPro" id="IPR036895">
    <property type="entry name" value="Uracil-DNA_glycosylase-like_sf"/>
</dbReference>
<keyword evidence="9" id="KW-0963">Cytoplasm</keyword>
<evidence type="ECO:0000256" key="11">
    <source>
        <dbReference type="RuleBase" id="RU003780"/>
    </source>
</evidence>
<dbReference type="EC" id="3.2.2.27" evidence="4 9"/>
<keyword evidence="7 9" id="KW-0378">Hydrolase</keyword>
<dbReference type="GO" id="GO:0004844">
    <property type="term" value="F:uracil DNA N-glycosylase activity"/>
    <property type="evidence" value="ECO:0007669"/>
    <property type="project" value="UniProtKB-UniRule"/>
</dbReference>
<evidence type="ECO:0000313" key="13">
    <source>
        <dbReference type="EMBL" id="OWS69403.1"/>
    </source>
</evidence>
<evidence type="ECO:0000256" key="3">
    <source>
        <dbReference type="ARBA" id="ARBA00008184"/>
    </source>
</evidence>
<evidence type="ECO:0000256" key="4">
    <source>
        <dbReference type="ARBA" id="ARBA00012030"/>
    </source>
</evidence>
<keyword evidence="14" id="KW-1185">Reference proteome</keyword>
<accession>A0A254PS65</accession>
<dbReference type="PROSITE" id="PS00130">
    <property type="entry name" value="U_DNA_GLYCOSYLASE"/>
    <property type="match status" value="1"/>
</dbReference>
<gene>
    <name evidence="9" type="primary">ung</name>
    <name evidence="13" type="ORF">CBI30_09670</name>
</gene>
<dbReference type="SMART" id="SM00987">
    <property type="entry name" value="UreE_C"/>
    <property type="match status" value="1"/>
</dbReference>
<dbReference type="NCBIfam" id="NF003592">
    <property type="entry name" value="PRK05254.1-5"/>
    <property type="match status" value="1"/>
</dbReference>
<evidence type="ECO:0000256" key="9">
    <source>
        <dbReference type="HAMAP-Rule" id="MF_00148"/>
    </source>
</evidence>
<proteinExistence type="inferred from homology"/>
<dbReference type="Gene3D" id="3.40.470.10">
    <property type="entry name" value="Uracil-DNA glycosylase-like domain"/>
    <property type="match status" value="1"/>
</dbReference>
<dbReference type="HAMAP" id="MF_00148">
    <property type="entry name" value="UDG"/>
    <property type="match status" value="1"/>
</dbReference>
<organism evidence="13 14">
    <name type="scientific">Polynucleobacter aenigmaticus</name>
    <dbReference type="NCBI Taxonomy" id="1743164"/>
    <lineage>
        <taxon>Bacteria</taxon>
        <taxon>Pseudomonadati</taxon>
        <taxon>Pseudomonadota</taxon>
        <taxon>Betaproteobacteria</taxon>
        <taxon>Burkholderiales</taxon>
        <taxon>Burkholderiaceae</taxon>
        <taxon>Polynucleobacter</taxon>
    </lineage>
</organism>
<dbReference type="SMART" id="SM00986">
    <property type="entry name" value="UDG"/>
    <property type="match status" value="1"/>
</dbReference>
<name>A0A254PS65_9BURK</name>
<feature type="domain" description="Uracil-DNA glycosylase-like" evidence="12">
    <location>
        <begin position="56"/>
        <end position="230"/>
    </location>
</feature>
<evidence type="ECO:0000256" key="10">
    <source>
        <dbReference type="PROSITE-ProRule" id="PRU10072"/>
    </source>
</evidence>
<dbReference type="PANTHER" id="PTHR11264:SF0">
    <property type="entry name" value="URACIL-DNA GLYCOSYLASE"/>
    <property type="match status" value="1"/>
</dbReference>
<dbReference type="OrthoDB" id="9804372at2"/>
<dbReference type="SUPFAM" id="SSF52141">
    <property type="entry name" value="Uracil-DNA glycosylase-like"/>
    <property type="match status" value="1"/>
</dbReference>
<dbReference type="Proteomes" id="UP000198104">
    <property type="component" value="Unassembled WGS sequence"/>
</dbReference>
<feature type="active site" description="Proton acceptor" evidence="9 10">
    <location>
        <position position="71"/>
    </location>
</feature>
<comment type="similarity">
    <text evidence="3 9 11">Belongs to the uracil-DNA glycosylase (UDG) superfamily. UNG family.</text>
</comment>
<dbReference type="EMBL" id="NGUO01000017">
    <property type="protein sequence ID" value="OWS69403.1"/>
    <property type="molecule type" value="Genomic_DNA"/>
</dbReference>
<protein>
    <recommendedName>
        <fullName evidence="5 9">Uracil-DNA glycosylase</fullName>
        <shortName evidence="9">UDG</shortName>
        <ecNumber evidence="4 9">3.2.2.27</ecNumber>
    </recommendedName>
</protein>
<dbReference type="GO" id="GO:0097510">
    <property type="term" value="P:base-excision repair, AP site formation via deaminated base removal"/>
    <property type="evidence" value="ECO:0007669"/>
    <property type="project" value="TreeGrafter"/>
</dbReference>